<dbReference type="GO" id="GO:0000917">
    <property type="term" value="P:division septum assembly"/>
    <property type="evidence" value="ECO:0007669"/>
    <property type="project" value="UniProtKB-KW"/>
</dbReference>
<dbReference type="Proteomes" id="UP000642180">
    <property type="component" value="Unassembled WGS sequence"/>
</dbReference>
<dbReference type="GO" id="GO:0051302">
    <property type="term" value="P:regulation of cell division"/>
    <property type="evidence" value="ECO:0007669"/>
    <property type="project" value="InterPro"/>
</dbReference>
<dbReference type="InterPro" id="IPR016098">
    <property type="entry name" value="CAP/MinC_C"/>
</dbReference>
<feature type="domain" description="Septum formation inhibitor MinC N-terminal" evidence="8">
    <location>
        <begin position="10"/>
        <end position="80"/>
    </location>
</feature>
<dbReference type="Pfam" id="PF05209">
    <property type="entry name" value="MinC_N"/>
    <property type="match status" value="1"/>
</dbReference>
<keyword evidence="10" id="KW-1185">Reference proteome</keyword>
<evidence type="ECO:0000256" key="6">
    <source>
        <dbReference type="HAMAP-Rule" id="MF_00267"/>
    </source>
</evidence>
<dbReference type="InterPro" id="IPR005526">
    <property type="entry name" value="Septum_form_inhib_MinC_C"/>
</dbReference>
<evidence type="ECO:0000256" key="1">
    <source>
        <dbReference type="ARBA" id="ARBA00006291"/>
    </source>
</evidence>
<dbReference type="GO" id="GO:1901891">
    <property type="term" value="P:regulation of cell septum assembly"/>
    <property type="evidence" value="ECO:0007669"/>
    <property type="project" value="InterPro"/>
</dbReference>
<dbReference type="GO" id="GO:0000902">
    <property type="term" value="P:cell morphogenesis"/>
    <property type="evidence" value="ECO:0007669"/>
    <property type="project" value="InterPro"/>
</dbReference>
<dbReference type="InterPro" id="IPR036145">
    <property type="entry name" value="MinC_C_sf"/>
</dbReference>
<reference evidence="10" key="1">
    <citation type="journal article" date="2019" name="Int. J. Syst. Evol. Microbiol.">
        <title>The Global Catalogue of Microorganisms (GCM) 10K type strain sequencing project: providing services to taxonomists for standard genome sequencing and annotation.</title>
        <authorList>
            <consortium name="The Broad Institute Genomics Platform"/>
            <consortium name="The Broad Institute Genome Sequencing Center for Infectious Disease"/>
            <person name="Wu L."/>
            <person name="Ma J."/>
        </authorList>
    </citation>
    <scope>NUCLEOTIDE SEQUENCE [LARGE SCALE GENOMIC DNA]</scope>
    <source>
        <strain evidence="10">CCM 2767</strain>
    </source>
</reference>
<dbReference type="NCBIfam" id="TIGR01222">
    <property type="entry name" value="minC"/>
    <property type="match status" value="1"/>
</dbReference>
<dbReference type="PANTHER" id="PTHR34108:SF1">
    <property type="entry name" value="SEPTUM SITE-DETERMINING PROTEIN MINC"/>
    <property type="match status" value="1"/>
</dbReference>
<evidence type="ECO:0000259" key="8">
    <source>
        <dbReference type="Pfam" id="PF05209"/>
    </source>
</evidence>
<dbReference type="InterPro" id="IPR013033">
    <property type="entry name" value="MinC"/>
</dbReference>
<name>A0A8J3F0W3_9BURK</name>
<evidence type="ECO:0000259" key="7">
    <source>
        <dbReference type="Pfam" id="PF03775"/>
    </source>
</evidence>
<organism evidence="9 10">
    <name type="scientific">Oxalicibacterium faecigallinarum</name>
    <dbReference type="NCBI Taxonomy" id="573741"/>
    <lineage>
        <taxon>Bacteria</taxon>
        <taxon>Pseudomonadati</taxon>
        <taxon>Pseudomonadota</taxon>
        <taxon>Betaproteobacteria</taxon>
        <taxon>Burkholderiales</taxon>
        <taxon>Oxalobacteraceae</taxon>
        <taxon>Oxalicibacterium</taxon>
    </lineage>
</organism>
<accession>A0A8J3F0W3</accession>
<dbReference type="PANTHER" id="PTHR34108">
    <property type="entry name" value="SEPTUM SITE-DETERMINING PROTEIN MINC"/>
    <property type="match status" value="1"/>
</dbReference>
<gene>
    <name evidence="6 9" type="primary">minC</name>
    <name evidence="9" type="ORF">GCM10008066_01500</name>
</gene>
<feature type="domain" description="Septum formation inhibitor MinC C-terminal" evidence="7">
    <location>
        <begin position="164"/>
        <end position="263"/>
    </location>
</feature>
<keyword evidence="2 6" id="KW-0132">Cell division</keyword>
<sequence>MSKSPTRKPIEIKISTVVAVSAILHDANLTVLDKAMQEMTGGNADFFDDEFAVIDVGSLESGTTIDWAGIAALLKSYRLNAVAVRNATPDMVSEIAAHGLSIDGSVKPRTEEVDATDAQLQATPHQAEIDLSPAAAVEVAAVEATPVAAAPQAAPAQFAANTMIIDTPVRAGQRVYARGADLVITAAVNNGAEVIADGSIHVYAPLRGRALAGASGNTEARIFTLSMEAELVSIAGMYRTFENGLPADQARKTMQVRLVGDRIDMLPIKAAA</sequence>
<evidence type="ECO:0000256" key="4">
    <source>
        <dbReference type="ARBA" id="ARBA00023306"/>
    </source>
</evidence>
<dbReference type="InterPro" id="IPR007874">
    <property type="entry name" value="MinC_N"/>
</dbReference>
<dbReference type="Gene3D" id="2.160.20.70">
    <property type="match status" value="1"/>
</dbReference>
<dbReference type="RefSeq" id="WP_188379374.1">
    <property type="nucleotide sequence ID" value="NZ_BMDI01000001.1"/>
</dbReference>
<proteinExistence type="inferred from homology"/>
<comment type="similarity">
    <text evidence="1 6">Belongs to the MinC family.</text>
</comment>
<dbReference type="Gene3D" id="3.30.70.260">
    <property type="match status" value="1"/>
</dbReference>
<keyword evidence="3 6" id="KW-0717">Septation</keyword>
<dbReference type="HAMAP" id="MF_00267">
    <property type="entry name" value="MinC"/>
    <property type="match status" value="1"/>
</dbReference>
<evidence type="ECO:0000256" key="5">
    <source>
        <dbReference type="ARBA" id="ARBA00025606"/>
    </source>
</evidence>
<keyword evidence="4 6" id="KW-0131">Cell cycle</keyword>
<comment type="subunit">
    <text evidence="6">Interacts with MinD and FtsZ.</text>
</comment>
<dbReference type="Pfam" id="PF03775">
    <property type="entry name" value="MinC_C"/>
    <property type="match status" value="1"/>
</dbReference>
<comment type="caution">
    <text evidence="9">The sequence shown here is derived from an EMBL/GenBank/DDBJ whole genome shotgun (WGS) entry which is preliminary data.</text>
</comment>
<dbReference type="EMBL" id="BMDI01000001">
    <property type="protein sequence ID" value="GGI15946.1"/>
    <property type="molecule type" value="Genomic_DNA"/>
</dbReference>
<evidence type="ECO:0000256" key="2">
    <source>
        <dbReference type="ARBA" id="ARBA00022618"/>
    </source>
</evidence>
<protein>
    <recommendedName>
        <fullName evidence="6">Probable septum site-determining protein MinC</fullName>
    </recommendedName>
</protein>
<dbReference type="SUPFAM" id="SSF63848">
    <property type="entry name" value="Cell-division inhibitor MinC, C-terminal domain"/>
    <property type="match status" value="1"/>
</dbReference>
<evidence type="ECO:0000313" key="10">
    <source>
        <dbReference type="Proteomes" id="UP000642180"/>
    </source>
</evidence>
<evidence type="ECO:0000313" key="9">
    <source>
        <dbReference type="EMBL" id="GGI15946.1"/>
    </source>
</evidence>
<evidence type="ECO:0000256" key="3">
    <source>
        <dbReference type="ARBA" id="ARBA00023210"/>
    </source>
</evidence>
<dbReference type="AlphaFoldDB" id="A0A8J3F0W3"/>
<comment type="function">
    <text evidence="5 6">Cell division inhibitor that blocks the formation of polar Z ring septums. Rapidly oscillates between the poles of the cell to destabilize FtsZ filaments that have formed before they mature into polar Z rings. Prevents FtsZ polymerization.</text>
</comment>